<feature type="domain" description="Carrier" evidence="1">
    <location>
        <begin position="1"/>
        <end position="77"/>
    </location>
</feature>
<proteinExistence type="predicted"/>
<dbReference type="InterPro" id="IPR036736">
    <property type="entry name" value="ACP-like_sf"/>
</dbReference>
<dbReference type="Gene3D" id="1.10.1200.10">
    <property type="entry name" value="ACP-like"/>
    <property type="match status" value="1"/>
</dbReference>
<dbReference type="Pfam" id="PF00550">
    <property type="entry name" value="PP-binding"/>
    <property type="match status" value="1"/>
</dbReference>
<dbReference type="PROSITE" id="PS50075">
    <property type="entry name" value="CARRIER"/>
    <property type="match status" value="1"/>
</dbReference>
<protein>
    <submittedName>
        <fullName evidence="2">Acyl carrier protein</fullName>
    </submittedName>
</protein>
<dbReference type="EMBL" id="FOZL01000001">
    <property type="protein sequence ID" value="SFS10907.1"/>
    <property type="molecule type" value="Genomic_DNA"/>
</dbReference>
<dbReference type="STRING" id="474950.SAMN05421771_1868"/>
<accession>A0A1I6M5B4</accession>
<sequence length="81" mass="9310">MDNLLQQVQEIFRDVFDQPNLVITRESNASTVEDWDSLAHINLVNAIQKEFKIKFALGELQELKNVGDMIDLMHVKLAAKK</sequence>
<dbReference type="OrthoDB" id="9811033at2"/>
<evidence type="ECO:0000259" key="1">
    <source>
        <dbReference type="PROSITE" id="PS50075"/>
    </source>
</evidence>
<reference evidence="2 3" key="1">
    <citation type="submission" date="2016-10" db="EMBL/GenBank/DDBJ databases">
        <authorList>
            <person name="de Groot N.N."/>
        </authorList>
    </citation>
    <scope>NUCLEOTIDE SEQUENCE [LARGE SCALE GENOMIC DNA]</scope>
    <source>
        <strain evidence="2 3">DSM 21001</strain>
    </source>
</reference>
<evidence type="ECO:0000313" key="3">
    <source>
        <dbReference type="Proteomes" id="UP000199024"/>
    </source>
</evidence>
<organism evidence="2 3">
    <name type="scientific">Granulicella pectinivorans</name>
    <dbReference type="NCBI Taxonomy" id="474950"/>
    <lineage>
        <taxon>Bacteria</taxon>
        <taxon>Pseudomonadati</taxon>
        <taxon>Acidobacteriota</taxon>
        <taxon>Terriglobia</taxon>
        <taxon>Terriglobales</taxon>
        <taxon>Acidobacteriaceae</taxon>
        <taxon>Granulicella</taxon>
    </lineage>
</organism>
<name>A0A1I6M5B4_9BACT</name>
<dbReference type="Proteomes" id="UP000199024">
    <property type="component" value="Unassembled WGS sequence"/>
</dbReference>
<keyword evidence="3" id="KW-1185">Reference proteome</keyword>
<dbReference type="RefSeq" id="WP_089838679.1">
    <property type="nucleotide sequence ID" value="NZ_FOZL01000001.1"/>
</dbReference>
<dbReference type="InterPro" id="IPR009081">
    <property type="entry name" value="PP-bd_ACP"/>
</dbReference>
<dbReference type="SUPFAM" id="SSF47336">
    <property type="entry name" value="ACP-like"/>
    <property type="match status" value="1"/>
</dbReference>
<gene>
    <name evidence="2" type="ORF">SAMN05421771_1868</name>
</gene>
<dbReference type="AlphaFoldDB" id="A0A1I6M5B4"/>
<evidence type="ECO:0000313" key="2">
    <source>
        <dbReference type="EMBL" id="SFS10907.1"/>
    </source>
</evidence>